<evidence type="ECO:0000256" key="1">
    <source>
        <dbReference type="ARBA" id="ARBA00004141"/>
    </source>
</evidence>
<keyword evidence="2" id="KW-0812">Transmembrane</keyword>
<evidence type="ECO:0008006" key="6">
    <source>
        <dbReference type="Google" id="ProtNLM"/>
    </source>
</evidence>
<dbReference type="PANTHER" id="PTHR42723">
    <property type="entry name" value="CHLOROPHYLL SYNTHASE"/>
    <property type="match status" value="1"/>
</dbReference>
<sequence length="300" mass="29861">MGAYGAGGDVTTLPRPHDLVRLVRAPAALSVPGDVLAGAAAAGSPLRPCLFGMAGSSVCLYWAGMALNDYADRELDAVERPERPIPGGAVTPAAALVIAGALTSAGLGLAVLARGRRGLATALPLAGVVWAYDLALKPTRAGAAAMATARALNVLTGAGPGGLRRALPAAATVGLHTGMVTRLSRYEVGGAPRSVPWQALAVGGVVSASVLLRGRHRPFSDRAPAALFTALYAGGGGRAQLAAVRTPSSLRVRQAVAAGIHGLIPLQAALTATAGRGAVGSALAGALPLARRLGRKVSPT</sequence>
<dbReference type="InterPro" id="IPR044878">
    <property type="entry name" value="UbiA_sf"/>
</dbReference>
<evidence type="ECO:0000256" key="2">
    <source>
        <dbReference type="ARBA" id="ARBA00022692"/>
    </source>
</evidence>
<dbReference type="GO" id="GO:0016765">
    <property type="term" value="F:transferase activity, transferring alkyl or aryl (other than methyl) groups"/>
    <property type="evidence" value="ECO:0007669"/>
    <property type="project" value="InterPro"/>
</dbReference>
<comment type="subcellular location">
    <subcellularLocation>
        <location evidence="1">Membrane</location>
        <topology evidence="1">Multi-pass membrane protein</topology>
    </subcellularLocation>
</comment>
<dbReference type="GO" id="GO:0016020">
    <property type="term" value="C:membrane"/>
    <property type="evidence" value="ECO:0007669"/>
    <property type="project" value="UniProtKB-SubCell"/>
</dbReference>
<keyword evidence="3" id="KW-1133">Transmembrane helix</keyword>
<evidence type="ECO:0000256" key="4">
    <source>
        <dbReference type="ARBA" id="ARBA00023136"/>
    </source>
</evidence>
<accession>S5TM73</accession>
<evidence type="ECO:0000313" key="5">
    <source>
        <dbReference type="EMBL" id="AGS49453.1"/>
    </source>
</evidence>
<dbReference type="InterPro" id="IPR050475">
    <property type="entry name" value="Prenyltransferase_related"/>
</dbReference>
<protein>
    <recommendedName>
        <fullName evidence="6">Puitative transferase</fullName>
    </recommendedName>
</protein>
<dbReference type="CDD" id="cd13964">
    <property type="entry name" value="PT_UbiA_1"/>
    <property type="match status" value="1"/>
</dbReference>
<dbReference type="NCBIfam" id="NF045897">
    <property type="entry name" value="SCO3242_trans"/>
    <property type="match status" value="1"/>
</dbReference>
<proteinExistence type="predicted"/>
<dbReference type="PANTHER" id="PTHR42723:SF1">
    <property type="entry name" value="CHLOROPHYLL SYNTHASE, CHLOROPLASTIC"/>
    <property type="match status" value="1"/>
</dbReference>
<reference evidence="5" key="1">
    <citation type="journal article" date="2013" name="Proc. Natl. Acad. Sci. U.S.A.">
        <title>Mapping gene clusters within arrayed metagenomic libraries to expand the structural diversity of biomedically relevant natural products.</title>
        <authorList>
            <person name="Owen J.G."/>
            <person name="Reddy B.V."/>
            <person name="Ternei M.A."/>
            <person name="Charlop-Powers Z."/>
            <person name="Calle P.Y."/>
            <person name="Kim J.H."/>
            <person name="Brady S.F."/>
        </authorList>
    </citation>
    <scope>NUCLEOTIDE SEQUENCE</scope>
</reference>
<dbReference type="EMBL" id="KF264544">
    <property type="protein sequence ID" value="AGS49453.1"/>
    <property type="molecule type" value="Genomic_DNA"/>
</dbReference>
<evidence type="ECO:0000256" key="3">
    <source>
        <dbReference type="ARBA" id="ARBA00022989"/>
    </source>
</evidence>
<dbReference type="Pfam" id="PF01040">
    <property type="entry name" value="UbiA"/>
    <property type="match status" value="1"/>
</dbReference>
<dbReference type="Gene3D" id="1.10.357.140">
    <property type="entry name" value="UbiA prenyltransferase"/>
    <property type="match status" value="1"/>
</dbReference>
<organism evidence="5">
    <name type="scientific">uncultured bacterium esnapd5.2</name>
    <dbReference type="NCBI Taxonomy" id="1366612"/>
    <lineage>
        <taxon>Bacteria</taxon>
        <taxon>environmental samples</taxon>
    </lineage>
</organism>
<dbReference type="AlphaFoldDB" id="S5TM73"/>
<keyword evidence="4" id="KW-0472">Membrane</keyword>
<dbReference type="InterPro" id="IPR000537">
    <property type="entry name" value="UbiA_prenyltransferase"/>
</dbReference>
<name>S5TM73_9BACT</name>